<dbReference type="InterPro" id="IPR013321">
    <property type="entry name" value="Arc_rbn_hlx_hlx"/>
</dbReference>
<dbReference type="InterPro" id="IPR010985">
    <property type="entry name" value="Ribbon_hlx_hlx"/>
</dbReference>
<dbReference type="Proteomes" id="UP000655751">
    <property type="component" value="Unassembled WGS sequence"/>
</dbReference>
<feature type="domain" description="Antitoxin FitA-like ribbon-helix-helix" evidence="1">
    <location>
        <begin position="3"/>
        <end position="40"/>
    </location>
</feature>
<accession>A0A931IF89</accession>
<gene>
    <name evidence="2" type="ORF">IT779_30595</name>
</gene>
<protein>
    <recommendedName>
        <fullName evidence="1">Antitoxin FitA-like ribbon-helix-helix domain-containing protein</fullName>
    </recommendedName>
</protein>
<keyword evidence="3" id="KW-1185">Reference proteome</keyword>
<dbReference type="InterPro" id="IPR053853">
    <property type="entry name" value="FitA-like_RHH"/>
</dbReference>
<dbReference type="Gene3D" id="1.10.1220.10">
    <property type="entry name" value="Met repressor-like"/>
    <property type="match status" value="1"/>
</dbReference>
<dbReference type="SUPFAM" id="SSF47598">
    <property type="entry name" value="Ribbon-helix-helix"/>
    <property type="match status" value="1"/>
</dbReference>
<reference evidence="2" key="1">
    <citation type="submission" date="2020-11" db="EMBL/GenBank/DDBJ databases">
        <title>Nocardia NEAU-351.nov., a novel actinomycete isolated from the cow dung.</title>
        <authorList>
            <person name="Zhang X."/>
        </authorList>
    </citation>
    <scope>NUCLEOTIDE SEQUENCE</scope>
    <source>
        <strain evidence="2">NEAU-351</strain>
    </source>
</reference>
<dbReference type="AlphaFoldDB" id="A0A931IF89"/>
<proteinExistence type="predicted"/>
<dbReference type="GO" id="GO:0006355">
    <property type="term" value="P:regulation of DNA-templated transcription"/>
    <property type="evidence" value="ECO:0007669"/>
    <property type="project" value="InterPro"/>
</dbReference>
<dbReference type="EMBL" id="JADMLG010000016">
    <property type="protein sequence ID" value="MBH0780627.1"/>
    <property type="molecule type" value="Genomic_DNA"/>
</dbReference>
<comment type="caution">
    <text evidence="2">The sequence shown here is derived from an EMBL/GenBank/DDBJ whole genome shotgun (WGS) entry which is preliminary data.</text>
</comment>
<organism evidence="2 3">
    <name type="scientific">Nocardia bovistercoris</name>
    <dbReference type="NCBI Taxonomy" id="2785916"/>
    <lineage>
        <taxon>Bacteria</taxon>
        <taxon>Bacillati</taxon>
        <taxon>Actinomycetota</taxon>
        <taxon>Actinomycetes</taxon>
        <taxon>Mycobacteriales</taxon>
        <taxon>Nocardiaceae</taxon>
        <taxon>Nocardia</taxon>
    </lineage>
</organism>
<evidence type="ECO:0000259" key="1">
    <source>
        <dbReference type="Pfam" id="PF22513"/>
    </source>
</evidence>
<evidence type="ECO:0000313" key="3">
    <source>
        <dbReference type="Proteomes" id="UP000655751"/>
    </source>
</evidence>
<evidence type="ECO:0000313" key="2">
    <source>
        <dbReference type="EMBL" id="MBH0780627.1"/>
    </source>
</evidence>
<sequence>MKTVLIRNLSDDVYRAICLRAAAHGRSVEAEIRAILTAAVRPDAQIEPGSRVVEFGG</sequence>
<name>A0A931IF89_9NOCA</name>
<dbReference type="Pfam" id="PF22513">
    <property type="entry name" value="FitA-like_RHH"/>
    <property type="match status" value="1"/>
</dbReference>
<dbReference type="RefSeq" id="WP_196152927.1">
    <property type="nucleotide sequence ID" value="NZ_JADMLG010000016.1"/>
</dbReference>